<dbReference type="Gene3D" id="3.10.450.50">
    <property type="match status" value="1"/>
</dbReference>
<evidence type="ECO:0000313" key="2">
    <source>
        <dbReference type="EMBL" id="SNB60525.1"/>
    </source>
</evidence>
<dbReference type="SUPFAM" id="SSF54427">
    <property type="entry name" value="NTF2-like"/>
    <property type="match status" value="1"/>
</dbReference>
<keyword evidence="3" id="KW-1185">Reference proteome</keyword>
<protein>
    <submittedName>
        <fullName evidence="2">Ketosteroid isomerase-related protein</fullName>
    </submittedName>
</protein>
<dbReference type="EMBL" id="FYDG01000001">
    <property type="protein sequence ID" value="SNB60525.1"/>
    <property type="molecule type" value="Genomic_DNA"/>
</dbReference>
<accession>A0A212QMF3</accession>
<dbReference type="GO" id="GO:0016853">
    <property type="term" value="F:isomerase activity"/>
    <property type="evidence" value="ECO:0007669"/>
    <property type="project" value="UniProtKB-KW"/>
</dbReference>
<name>A0A212QMF3_RHOAC</name>
<evidence type="ECO:0000313" key="3">
    <source>
        <dbReference type="Proteomes" id="UP000198418"/>
    </source>
</evidence>
<reference evidence="3" key="1">
    <citation type="submission" date="2017-06" db="EMBL/GenBank/DDBJ databases">
        <authorList>
            <person name="Varghese N."/>
            <person name="Submissions S."/>
        </authorList>
    </citation>
    <scope>NUCLEOTIDE SEQUENCE [LARGE SCALE GENOMIC DNA]</scope>
    <source>
        <strain evidence="3">DSM 137</strain>
    </source>
</reference>
<sequence>MRHENDFLGEDPRAAIRDLVGQAYATRFDLDTFLGFFHEDAVFHIIGRVPAYPYSGLYVGKPAIRAALARIDGDIEQTDGRMLNILVEGDTIGIRRRNSLRHRGTAARLDIMVGNLIKFRDFKITELYEYIDTSWHEKLAGD</sequence>
<dbReference type="Proteomes" id="UP000198418">
    <property type="component" value="Unassembled WGS sequence"/>
</dbReference>
<dbReference type="InterPro" id="IPR037401">
    <property type="entry name" value="SnoaL-like"/>
</dbReference>
<keyword evidence="2" id="KW-0413">Isomerase</keyword>
<dbReference type="Pfam" id="PF12680">
    <property type="entry name" value="SnoaL_2"/>
    <property type="match status" value="1"/>
</dbReference>
<dbReference type="InterPro" id="IPR032710">
    <property type="entry name" value="NTF2-like_dom_sf"/>
</dbReference>
<proteinExistence type="predicted"/>
<dbReference type="AlphaFoldDB" id="A0A212QMF3"/>
<gene>
    <name evidence="2" type="ORF">SAMN06265338_101838</name>
</gene>
<dbReference type="OrthoDB" id="8446131at2"/>
<organism evidence="2 3">
    <name type="scientific">Rhodoblastus acidophilus</name>
    <name type="common">Rhodopseudomonas acidophila</name>
    <dbReference type="NCBI Taxonomy" id="1074"/>
    <lineage>
        <taxon>Bacteria</taxon>
        <taxon>Pseudomonadati</taxon>
        <taxon>Pseudomonadota</taxon>
        <taxon>Alphaproteobacteria</taxon>
        <taxon>Hyphomicrobiales</taxon>
        <taxon>Rhodoblastaceae</taxon>
        <taxon>Rhodoblastus</taxon>
    </lineage>
</organism>
<evidence type="ECO:0000259" key="1">
    <source>
        <dbReference type="Pfam" id="PF12680"/>
    </source>
</evidence>
<feature type="domain" description="SnoaL-like" evidence="1">
    <location>
        <begin position="26"/>
        <end position="126"/>
    </location>
</feature>
<dbReference type="RefSeq" id="WP_088519261.1">
    <property type="nucleotide sequence ID" value="NZ_FYDG01000001.1"/>
</dbReference>